<evidence type="ECO:0000313" key="3">
    <source>
        <dbReference type="Proteomes" id="UP001168990"/>
    </source>
</evidence>
<organism evidence="2 3">
    <name type="scientific">Microctonus aethiopoides</name>
    <dbReference type="NCBI Taxonomy" id="144406"/>
    <lineage>
        <taxon>Eukaryota</taxon>
        <taxon>Metazoa</taxon>
        <taxon>Ecdysozoa</taxon>
        <taxon>Arthropoda</taxon>
        <taxon>Hexapoda</taxon>
        <taxon>Insecta</taxon>
        <taxon>Pterygota</taxon>
        <taxon>Neoptera</taxon>
        <taxon>Endopterygota</taxon>
        <taxon>Hymenoptera</taxon>
        <taxon>Apocrita</taxon>
        <taxon>Ichneumonoidea</taxon>
        <taxon>Braconidae</taxon>
        <taxon>Euphorinae</taxon>
        <taxon>Microctonus</taxon>
    </lineage>
</organism>
<gene>
    <name evidence="2" type="ORF">PV328_001304</name>
</gene>
<keyword evidence="3" id="KW-1185">Reference proteome</keyword>
<feature type="region of interest" description="Disordered" evidence="1">
    <location>
        <begin position="54"/>
        <end position="78"/>
    </location>
</feature>
<evidence type="ECO:0000313" key="2">
    <source>
        <dbReference type="EMBL" id="KAK0177228.1"/>
    </source>
</evidence>
<protein>
    <submittedName>
        <fullName evidence="2">Uncharacterized protein</fullName>
    </submittedName>
</protein>
<comment type="caution">
    <text evidence="2">The sequence shown here is derived from an EMBL/GenBank/DDBJ whole genome shotgun (WGS) entry which is preliminary data.</text>
</comment>
<accession>A0AA39FWX2</accession>
<dbReference type="Proteomes" id="UP001168990">
    <property type="component" value="Unassembled WGS sequence"/>
</dbReference>
<evidence type="ECO:0000256" key="1">
    <source>
        <dbReference type="SAM" id="MobiDB-lite"/>
    </source>
</evidence>
<reference evidence="2" key="1">
    <citation type="journal article" date="2023" name="bioRxiv">
        <title>Scaffold-level genome assemblies of two parasitoid biocontrol wasps reveal the parthenogenesis mechanism and an associated novel virus.</title>
        <authorList>
            <person name="Inwood S."/>
            <person name="Skelly J."/>
            <person name="Guhlin J."/>
            <person name="Harrop T."/>
            <person name="Goldson S."/>
            <person name="Dearden P."/>
        </authorList>
    </citation>
    <scope>NUCLEOTIDE SEQUENCE</scope>
    <source>
        <strain evidence="2">Irish</strain>
        <tissue evidence="2">Whole body</tissue>
    </source>
</reference>
<sequence>MSKCRKILRLRKFHKLKNKDIVLPDEMFDSAYHSSCYKTFTVLKRHFFSTDVKKKVPSQPSTSSSGIKQPSTSSDSSIISDTVVHDSLVKDVSLPETEEAGKEIEAEAEQPLEEGPSQVSIEASTVQTFDSVVLANVNLCFFCNKKKKQYRSKNEPLRTSLKDQFEKSILSNLKPDTEIYNETLAKIQSILSCQVYYHNVCRQNFRNQKRSLVKSPVRTSWHISREIHETVYEEICYLIEENVINRGRCYFLSYLHKEYLEMFKELSEGSDATSIFTTHYLEEKIHKKFTDKIQILVSNKKKVVAPKGISTIDDSLFAHLKDQDTLQAAAAILRAEILGIKRKKLPDYLPSQRLKKGECSTPPMISDFFSSTLGGYNRKRRNCDTFQHHVKSLSQDIIYMTHNGNIKTSKHICLGMTLIDDEDESHNVPHDSDDDE</sequence>
<name>A0AA39FWX2_9HYME</name>
<feature type="compositionally biased region" description="Polar residues" evidence="1">
    <location>
        <begin position="58"/>
        <end position="70"/>
    </location>
</feature>
<dbReference type="AlphaFoldDB" id="A0AA39FWX2"/>
<proteinExistence type="predicted"/>
<reference evidence="2" key="2">
    <citation type="submission" date="2023-03" db="EMBL/GenBank/DDBJ databases">
        <authorList>
            <person name="Inwood S.N."/>
            <person name="Skelly J.G."/>
            <person name="Guhlin J."/>
            <person name="Harrop T.W.R."/>
            <person name="Goldson S.G."/>
            <person name="Dearden P.K."/>
        </authorList>
    </citation>
    <scope>NUCLEOTIDE SEQUENCE</scope>
    <source>
        <strain evidence="2">Irish</strain>
        <tissue evidence="2">Whole body</tissue>
    </source>
</reference>
<dbReference type="EMBL" id="JAQQBS010000001">
    <property type="protein sequence ID" value="KAK0177228.1"/>
    <property type="molecule type" value="Genomic_DNA"/>
</dbReference>